<dbReference type="AlphaFoldDB" id="A0A2I1IQ62"/>
<evidence type="ECO:0000313" key="8">
    <source>
        <dbReference type="Proteomes" id="UP000235122"/>
    </source>
</evidence>
<feature type="domain" description="Sialidase" evidence="6">
    <location>
        <begin position="235"/>
        <end position="551"/>
    </location>
</feature>
<dbReference type="RefSeq" id="WP_024330706.1">
    <property type="nucleotide sequence ID" value="NZ_JASOXK010000001.1"/>
</dbReference>
<feature type="compositionally biased region" description="Low complexity" evidence="4">
    <location>
        <begin position="149"/>
        <end position="165"/>
    </location>
</feature>
<dbReference type="GO" id="GO:0004308">
    <property type="term" value="F:exo-alpha-sialidase activity"/>
    <property type="evidence" value="ECO:0007669"/>
    <property type="project" value="UniProtKB-EC"/>
</dbReference>
<evidence type="ECO:0000256" key="2">
    <source>
        <dbReference type="ARBA" id="ARBA00009348"/>
    </source>
</evidence>
<dbReference type="GO" id="GO:0009313">
    <property type="term" value="P:oligosaccharide catabolic process"/>
    <property type="evidence" value="ECO:0007669"/>
    <property type="project" value="TreeGrafter"/>
</dbReference>
<dbReference type="EMBL" id="PKKO01000001">
    <property type="protein sequence ID" value="PKY73261.1"/>
    <property type="molecule type" value="Genomic_DNA"/>
</dbReference>
<comment type="similarity">
    <text evidence="2">Belongs to the glycosyl hydrolase 33 family.</text>
</comment>
<name>A0A2I1IQ62_9ACTO</name>
<feature type="compositionally biased region" description="Acidic residues" evidence="4">
    <location>
        <begin position="582"/>
        <end position="591"/>
    </location>
</feature>
<feature type="chain" id="PRO_5014817072" description="exo-alpha-sialidase" evidence="5">
    <location>
        <begin position="27"/>
        <end position="623"/>
    </location>
</feature>
<protein>
    <recommendedName>
        <fullName evidence="3">exo-alpha-sialidase</fullName>
        <ecNumber evidence="3">3.2.1.18</ecNumber>
    </recommendedName>
</protein>
<dbReference type="PANTHER" id="PTHR10628">
    <property type="entry name" value="SIALIDASE"/>
    <property type="match status" value="1"/>
</dbReference>
<feature type="compositionally biased region" description="Basic residues" evidence="4">
    <location>
        <begin position="614"/>
        <end position="623"/>
    </location>
</feature>
<proteinExistence type="inferred from homology"/>
<evidence type="ECO:0000256" key="4">
    <source>
        <dbReference type="SAM" id="MobiDB-lite"/>
    </source>
</evidence>
<evidence type="ECO:0000313" key="7">
    <source>
        <dbReference type="EMBL" id="PKY73261.1"/>
    </source>
</evidence>
<reference evidence="7 8" key="1">
    <citation type="submission" date="2017-12" db="EMBL/GenBank/DDBJ databases">
        <title>Phylogenetic diversity of female urinary microbiome.</title>
        <authorList>
            <person name="Thomas-White K."/>
            <person name="Wolfe A.J."/>
        </authorList>
    </citation>
    <scope>NUCLEOTIDE SEQUENCE [LARGE SCALE GENOMIC DNA]</scope>
    <source>
        <strain evidence="7 8">UMB0402</strain>
    </source>
</reference>
<feature type="region of interest" description="Disordered" evidence="4">
    <location>
        <begin position="580"/>
        <end position="623"/>
    </location>
</feature>
<evidence type="ECO:0000259" key="6">
    <source>
        <dbReference type="Pfam" id="PF13088"/>
    </source>
</evidence>
<dbReference type="PANTHER" id="PTHR10628:SF30">
    <property type="entry name" value="EXO-ALPHA-SIALIDASE"/>
    <property type="match status" value="1"/>
</dbReference>
<dbReference type="SUPFAM" id="SSF50939">
    <property type="entry name" value="Sialidases"/>
    <property type="match status" value="1"/>
</dbReference>
<feature type="region of interest" description="Disordered" evidence="4">
    <location>
        <begin position="133"/>
        <end position="175"/>
    </location>
</feature>
<comment type="caution">
    <text evidence="7">The sequence shown here is derived from an EMBL/GenBank/DDBJ whole genome shotgun (WGS) entry which is preliminary data.</text>
</comment>
<dbReference type="GO" id="GO:0016020">
    <property type="term" value="C:membrane"/>
    <property type="evidence" value="ECO:0007669"/>
    <property type="project" value="TreeGrafter"/>
</dbReference>
<dbReference type="InterPro" id="IPR026856">
    <property type="entry name" value="Sialidase_fam"/>
</dbReference>
<dbReference type="EC" id="3.2.1.18" evidence="3"/>
<evidence type="ECO:0000256" key="5">
    <source>
        <dbReference type="SAM" id="SignalP"/>
    </source>
</evidence>
<dbReference type="STRING" id="33007.HMPREF3198_00908"/>
<dbReference type="CDD" id="cd15482">
    <property type="entry name" value="Sialidase_non-viral"/>
    <property type="match status" value="1"/>
</dbReference>
<dbReference type="GeneID" id="35866220"/>
<accession>A0A2I1IQ62</accession>
<organism evidence="7 8">
    <name type="scientific">Winkia neuii</name>
    <dbReference type="NCBI Taxonomy" id="33007"/>
    <lineage>
        <taxon>Bacteria</taxon>
        <taxon>Bacillati</taxon>
        <taxon>Actinomycetota</taxon>
        <taxon>Actinomycetes</taxon>
        <taxon>Actinomycetales</taxon>
        <taxon>Actinomycetaceae</taxon>
        <taxon>Winkia</taxon>
    </lineage>
</organism>
<evidence type="ECO:0000256" key="3">
    <source>
        <dbReference type="ARBA" id="ARBA00012733"/>
    </source>
</evidence>
<dbReference type="InterPro" id="IPR011040">
    <property type="entry name" value="Sialidase"/>
</dbReference>
<sequence>MPKLGSLLGLLAGLSLTTTFTAPAIAAAEPDKPPEFESSITIANPKVDGSTWKQGEQINFVVRLTNKTDKTRSFASTSSNLTDWQGCKWTALPPNKEAKCTFAYHVTTAEDAKTGFLPTIKWRMYSQTGYRGTSAELPETSGNKTSVSTQKAAAPKPAAEEQPAAPAMPAPAPSASTALPALAPAGPLPVRSHAAGYNIRIPAIAVATNGDLLAAYDLRPHDGGMNGGDSPNANWIMQRRSTDNGRTWQAETVVAQGRSGRNRLGFSDPSYVVDRERGTIFNFHVHSMQSGVFANKPNYKYDQRGRIDETDSHTMNLGLSVSTDNGHTWTQRVITDQVLGPIARKNKLLSCFATSGAGTQKTAPPNKGRLLQQAACIQDQNGNGISEFGIDAALAVTIYSDDHGKTWHAGTPTAPHEGGKHWVFDENKVVELSDGSLMLNSRTSGGEGLGYRIVGTSKDGGETWQDFRVDKNLIDPSNNAQIIRAFPNAKPGSAKAKVLLFSNTKSHVDRSNGTLWISYDDGNTWAASKTFRKGGTGYSTIAVLSDGNIGILYEPAMWADIGFTTTNIAWLDATATKRLEEANDAENESESNIEKEPTPKPASPSGSRSEAGKHPRNQRAARS</sequence>
<dbReference type="Proteomes" id="UP000235122">
    <property type="component" value="Unassembled WGS sequence"/>
</dbReference>
<keyword evidence="5" id="KW-0732">Signal</keyword>
<feature type="signal peptide" evidence="5">
    <location>
        <begin position="1"/>
        <end position="26"/>
    </location>
</feature>
<comment type="catalytic activity">
    <reaction evidence="1">
        <text>Hydrolysis of alpha-(2-&gt;3)-, alpha-(2-&gt;6)-, alpha-(2-&gt;8)- glycosidic linkages of terminal sialic acid residues in oligosaccharides, glycoproteins, glycolipids, colominic acid and synthetic substrates.</text>
        <dbReference type="EC" id="3.2.1.18"/>
    </reaction>
</comment>
<gene>
    <name evidence="7" type="ORF">CYJ19_01335</name>
</gene>
<keyword evidence="8" id="KW-1185">Reference proteome</keyword>
<dbReference type="Pfam" id="PF13088">
    <property type="entry name" value="BNR_2"/>
    <property type="match status" value="1"/>
</dbReference>
<dbReference type="InterPro" id="IPR036278">
    <property type="entry name" value="Sialidase_sf"/>
</dbReference>
<dbReference type="Gene3D" id="2.120.10.10">
    <property type="match status" value="1"/>
</dbReference>
<dbReference type="GO" id="GO:0005737">
    <property type="term" value="C:cytoplasm"/>
    <property type="evidence" value="ECO:0007669"/>
    <property type="project" value="TreeGrafter"/>
</dbReference>
<dbReference type="GO" id="GO:0006689">
    <property type="term" value="P:ganglioside catabolic process"/>
    <property type="evidence" value="ECO:0007669"/>
    <property type="project" value="TreeGrafter"/>
</dbReference>
<evidence type="ECO:0000256" key="1">
    <source>
        <dbReference type="ARBA" id="ARBA00000427"/>
    </source>
</evidence>